<keyword evidence="2" id="KW-0732">Signal</keyword>
<keyword evidence="1" id="KW-0812">Transmembrane</keyword>
<dbReference type="Proteomes" id="UP000789595">
    <property type="component" value="Unassembled WGS sequence"/>
</dbReference>
<proteinExistence type="predicted"/>
<keyword evidence="1" id="KW-0472">Membrane</keyword>
<feature type="transmembrane region" description="Helical" evidence="1">
    <location>
        <begin position="121"/>
        <end position="140"/>
    </location>
</feature>
<dbReference type="AlphaFoldDB" id="A0A8J2WE79"/>
<feature type="chain" id="PRO_5035199995" evidence="2">
    <location>
        <begin position="22"/>
        <end position="166"/>
    </location>
</feature>
<gene>
    <name evidence="3" type="ORF">PECAL_1P11980</name>
</gene>
<comment type="caution">
    <text evidence="3">The sequence shown here is derived from an EMBL/GenBank/DDBJ whole genome shotgun (WGS) entry which is preliminary data.</text>
</comment>
<accession>A0A8J2WE79</accession>
<evidence type="ECO:0000256" key="2">
    <source>
        <dbReference type="SAM" id="SignalP"/>
    </source>
</evidence>
<protein>
    <submittedName>
        <fullName evidence="3">Uncharacterized protein</fullName>
    </submittedName>
</protein>
<evidence type="ECO:0000256" key="1">
    <source>
        <dbReference type="SAM" id="Phobius"/>
    </source>
</evidence>
<evidence type="ECO:0000313" key="4">
    <source>
        <dbReference type="Proteomes" id="UP000789595"/>
    </source>
</evidence>
<organism evidence="3 4">
    <name type="scientific">Pelagomonas calceolata</name>
    <dbReference type="NCBI Taxonomy" id="35677"/>
    <lineage>
        <taxon>Eukaryota</taxon>
        <taxon>Sar</taxon>
        <taxon>Stramenopiles</taxon>
        <taxon>Ochrophyta</taxon>
        <taxon>Pelagophyceae</taxon>
        <taxon>Pelagomonadales</taxon>
        <taxon>Pelagomonadaceae</taxon>
        <taxon>Pelagomonas</taxon>
    </lineage>
</organism>
<sequence>MWQKLILGAMALAAATADGAAKPAFLQACEADGDAGCAAKLAAAAAGDDVATVEAALAAGADPFPALENATLATRSLLTAAGYNNACEGVSPSERSRLGVHCVPRWYHAYLPWVEYTGRNALIIGLGIFPVVFVVMYVAAKLSGARAAPEPVAAIKAPKPKKNKGG</sequence>
<evidence type="ECO:0000313" key="3">
    <source>
        <dbReference type="EMBL" id="CAH0364815.1"/>
    </source>
</evidence>
<keyword evidence="1" id="KW-1133">Transmembrane helix</keyword>
<keyword evidence="4" id="KW-1185">Reference proteome</keyword>
<feature type="signal peptide" evidence="2">
    <location>
        <begin position="1"/>
        <end position="21"/>
    </location>
</feature>
<name>A0A8J2WE79_9STRA</name>
<dbReference type="EMBL" id="CAKKNE010000001">
    <property type="protein sequence ID" value="CAH0364815.1"/>
    <property type="molecule type" value="Genomic_DNA"/>
</dbReference>
<reference evidence="3" key="1">
    <citation type="submission" date="2021-11" db="EMBL/GenBank/DDBJ databases">
        <authorList>
            <consortium name="Genoscope - CEA"/>
            <person name="William W."/>
        </authorList>
    </citation>
    <scope>NUCLEOTIDE SEQUENCE</scope>
</reference>